<reference evidence="2" key="1">
    <citation type="journal article" date="2023" name="Nat. Plants">
        <title>Single-cell RNA sequencing provides a high-resolution roadmap for understanding the multicellular compartmentation of specialized metabolism.</title>
        <authorList>
            <person name="Sun S."/>
            <person name="Shen X."/>
            <person name="Li Y."/>
            <person name="Li Y."/>
            <person name="Wang S."/>
            <person name="Li R."/>
            <person name="Zhang H."/>
            <person name="Shen G."/>
            <person name="Guo B."/>
            <person name="Wei J."/>
            <person name="Xu J."/>
            <person name="St-Pierre B."/>
            <person name="Chen S."/>
            <person name="Sun C."/>
        </authorList>
    </citation>
    <scope>NUCLEOTIDE SEQUENCE [LARGE SCALE GENOMIC DNA]</scope>
</reference>
<keyword evidence="2" id="KW-1185">Reference proteome</keyword>
<sequence length="311" mass="35022">MNISLLLGEDFFSFFFHYLFYSEGSRRVDCFLFLQSSSSLFRMLSTVLASGLFLFTISILGQILMPRLPSWRKYQQKDLLPQTSSIRCVQSQSLEPQKGILVKISSKEYPLDTCFSVHAKIMTSQGAKASRFFLCTTCLSQTNVKEGNFDYLKAFYFSIIRRIKDSFDWPGEIVSENDNAWIGEVPLYLRRKADFDSSSSDVSSSPTPNESFEDIKESAQDISSYQVLLSTDGKIVGFQPTSRTAVNHWASNPLAKELYGGKKLTPGLLEPGLKISYPSEVVAMELLMSVKPESRFALVRPIDTAESFNGQ</sequence>
<organism evidence="1 2">
    <name type="scientific">Catharanthus roseus</name>
    <name type="common">Madagascar periwinkle</name>
    <name type="synonym">Vinca rosea</name>
    <dbReference type="NCBI Taxonomy" id="4058"/>
    <lineage>
        <taxon>Eukaryota</taxon>
        <taxon>Viridiplantae</taxon>
        <taxon>Streptophyta</taxon>
        <taxon>Embryophyta</taxon>
        <taxon>Tracheophyta</taxon>
        <taxon>Spermatophyta</taxon>
        <taxon>Magnoliopsida</taxon>
        <taxon>eudicotyledons</taxon>
        <taxon>Gunneridae</taxon>
        <taxon>Pentapetalae</taxon>
        <taxon>asterids</taxon>
        <taxon>lamiids</taxon>
        <taxon>Gentianales</taxon>
        <taxon>Apocynaceae</taxon>
        <taxon>Rauvolfioideae</taxon>
        <taxon>Vinceae</taxon>
        <taxon>Catharanthinae</taxon>
        <taxon>Catharanthus</taxon>
    </lineage>
</organism>
<proteinExistence type="predicted"/>
<evidence type="ECO:0000313" key="2">
    <source>
        <dbReference type="Proteomes" id="UP001060085"/>
    </source>
</evidence>
<dbReference type="EMBL" id="CM044701">
    <property type="protein sequence ID" value="KAI5683098.1"/>
    <property type="molecule type" value="Genomic_DNA"/>
</dbReference>
<comment type="caution">
    <text evidence="1">The sequence shown here is derived from an EMBL/GenBank/DDBJ whole genome shotgun (WGS) entry which is preliminary data.</text>
</comment>
<evidence type="ECO:0000313" key="1">
    <source>
        <dbReference type="EMBL" id="KAI5683098.1"/>
    </source>
</evidence>
<dbReference type="Proteomes" id="UP001060085">
    <property type="component" value="Linkage Group LG01"/>
</dbReference>
<protein>
    <submittedName>
        <fullName evidence="1">Uncharacterized protein</fullName>
    </submittedName>
</protein>
<gene>
    <name evidence="1" type="ORF">M9H77_04326</name>
</gene>
<accession>A0ACC0CEB9</accession>
<name>A0ACC0CEB9_CATRO</name>